<evidence type="ECO:0000313" key="3">
    <source>
        <dbReference type="Proteomes" id="UP001142610"/>
    </source>
</evidence>
<reference evidence="2" key="1">
    <citation type="submission" date="2022-07" db="EMBL/GenBank/DDBJ databases">
        <title>Parvularcula maris sp. nov., an algicidal bacterium isolated from seawater.</title>
        <authorList>
            <person name="Li F."/>
        </authorList>
    </citation>
    <scope>NUCLEOTIDE SEQUENCE</scope>
    <source>
        <strain evidence="2">BGMRC 0090</strain>
    </source>
</reference>
<gene>
    <name evidence="2" type="ORF">NOG11_10470</name>
</gene>
<dbReference type="CDD" id="cd05271">
    <property type="entry name" value="NDUFA9_like_SDR_a"/>
    <property type="match status" value="1"/>
</dbReference>
<dbReference type="GO" id="GO:0044877">
    <property type="term" value="F:protein-containing complex binding"/>
    <property type="evidence" value="ECO:0007669"/>
    <property type="project" value="TreeGrafter"/>
</dbReference>
<proteinExistence type="predicted"/>
<dbReference type="AlphaFoldDB" id="A0A9X2LA72"/>
<dbReference type="Proteomes" id="UP001142610">
    <property type="component" value="Unassembled WGS sequence"/>
</dbReference>
<organism evidence="2 3">
    <name type="scientific">Parvularcula maris</name>
    <dbReference type="NCBI Taxonomy" id="2965077"/>
    <lineage>
        <taxon>Bacteria</taxon>
        <taxon>Pseudomonadati</taxon>
        <taxon>Pseudomonadota</taxon>
        <taxon>Alphaproteobacteria</taxon>
        <taxon>Parvularculales</taxon>
        <taxon>Parvularculaceae</taxon>
        <taxon>Parvularcula</taxon>
    </lineage>
</organism>
<protein>
    <submittedName>
        <fullName evidence="2">Complex I NDUFA9 subunit family protein</fullName>
    </submittedName>
</protein>
<dbReference type="FunFam" id="3.40.50.720:FF:000702">
    <property type="entry name" value="NADH dehydrogenase (Ubiquinone)"/>
    <property type="match status" value="1"/>
</dbReference>
<evidence type="ECO:0000313" key="2">
    <source>
        <dbReference type="EMBL" id="MCQ8185816.1"/>
    </source>
</evidence>
<dbReference type="InterPro" id="IPR036291">
    <property type="entry name" value="NAD(P)-bd_dom_sf"/>
</dbReference>
<comment type="caution">
    <text evidence="2">The sequence shown here is derived from an EMBL/GenBank/DDBJ whole genome shotgun (WGS) entry which is preliminary data.</text>
</comment>
<dbReference type="Gene3D" id="3.40.50.720">
    <property type="entry name" value="NAD(P)-binding Rossmann-like Domain"/>
    <property type="match status" value="1"/>
</dbReference>
<sequence>MSKLVTVFGASGFVGRHVVRELARRSYRVRAAVRRPHQAVFLQPMGAVGQVQLFQSNIRYRSSVEDALHGADACVNLVGILAETGKQKFGSVQAGGARHVGEVCAANGIANLVHVSAIGADPDSDSDYARTKAEGEKAILDAVPGATIVRPSIVFGKQDDFFNRFAGMTRLAPALPLIGGGKTKFQPVYVDDVADAVARLVAGEAPTGGIYELGGPEVLTFKECLQLMLKIIGRKRALVPLPFFAASMMGRAGDIAAKLPIVQSPITEDQVKLLKRDNVVSSQGVKTFADLGITPDTLDAVLPTYLFRYRSHGQFSPEVPV</sequence>
<feature type="domain" description="NAD-dependent epimerase/dehydratase" evidence="1">
    <location>
        <begin position="5"/>
        <end position="214"/>
    </location>
</feature>
<dbReference type="EMBL" id="JANIBC010000008">
    <property type="protein sequence ID" value="MCQ8185816.1"/>
    <property type="molecule type" value="Genomic_DNA"/>
</dbReference>
<dbReference type="PANTHER" id="PTHR12126:SF11">
    <property type="entry name" value="NADH DEHYDROGENASE [UBIQUINONE] 1 ALPHA SUBCOMPLEX SUBUNIT 9, MITOCHONDRIAL"/>
    <property type="match status" value="1"/>
</dbReference>
<keyword evidence="3" id="KW-1185">Reference proteome</keyword>
<accession>A0A9X2LA72</accession>
<dbReference type="PANTHER" id="PTHR12126">
    <property type="entry name" value="NADH-UBIQUINONE OXIDOREDUCTASE 39 KDA SUBUNIT-RELATED"/>
    <property type="match status" value="1"/>
</dbReference>
<dbReference type="InterPro" id="IPR001509">
    <property type="entry name" value="Epimerase_deHydtase"/>
</dbReference>
<name>A0A9X2LA72_9PROT</name>
<dbReference type="Pfam" id="PF01370">
    <property type="entry name" value="Epimerase"/>
    <property type="match status" value="1"/>
</dbReference>
<dbReference type="SUPFAM" id="SSF51735">
    <property type="entry name" value="NAD(P)-binding Rossmann-fold domains"/>
    <property type="match status" value="1"/>
</dbReference>
<dbReference type="RefSeq" id="WP_256619704.1">
    <property type="nucleotide sequence ID" value="NZ_JANIBC010000008.1"/>
</dbReference>
<evidence type="ECO:0000259" key="1">
    <source>
        <dbReference type="Pfam" id="PF01370"/>
    </source>
</evidence>
<dbReference type="InterPro" id="IPR051207">
    <property type="entry name" value="ComplexI_NDUFA9_subunit"/>
</dbReference>